<dbReference type="OrthoDB" id="9135144at2"/>
<proteinExistence type="predicted"/>
<comment type="caution">
    <text evidence="1">The sequence shown here is derived from an EMBL/GenBank/DDBJ whole genome shotgun (WGS) entry which is preliminary data.</text>
</comment>
<reference evidence="1 2" key="1">
    <citation type="submission" date="2019-03" db="EMBL/GenBank/DDBJ databases">
        <title>Jiella endophytica sp. nov., a novel endophytic bacterium isolated from root of Ficus microcarpa Linn. f.</title>
        <authorList>
            <person name="Tuo L."/>
        </authorList>
    </citation>
    <scope>NUCLEOTIDE SEQUENCE [LARGE SCALE GENOMIC DNA]</scope>
    <source>
        <strain evidence="1 2">CBS5Q-3</strain>
    </source>
</reference>
<gene>
    <name evidence="1" type="ORF">E3C22_22130</name>
</gene>
<dbReference type="AlphaFoldDB" id="A0A4Y8RA08"/>
<protein>
    <submittedName>
        <fullName evidence="1">Uncharacterized protein</fullName>
    </submittedName>
</protein>
<dbReference type="RefSeq" id="WP_134764065.1">
    <property type="nucleotide sequence ID" value="NZ_SOZD01000010.1"/>
</dbReference>
<evidence type="ECO:0000313" key="2">
    <source>
        <dbReference type="Proteomes" id="UP000298179"/>
    </source>
</evidence>
<sequence length="173" mass="19470">MSDNTEMENQHSIVLQDFAEQTLSSVLAGRHIAGFWMPFEQSFKMAWLFQLSLDNEMALEFWSDPVNAGGWEEVGVLCIRLVSNPQERAGTTFEWVGAQIAPFIIAKVQVLVDERPDFQAECGLEFFNDKGEDLIVVAGISPGSVTISAPFDRQNFDPECYLTEYKREPLGAR</sequence>
<accession>A0A4Y8RA08</accession>
<organism evidence="1 2">
    <name type="scientific">Jiella endophytica</name>
    <dbReference type="NCBI Taxonomy" id="2558362"/>
    <lineage>
        <taxon>Bacteria</taxon>
        <taxon>Pseudomonadati</taxon>
        <taxon>Pseudomonadota</taxon>
        <taxon>Alphaproteobacteria</taxon>
        <taxon>Hyphomicrobiales</taxon>
        <taxon>Aurantimonadaceae</taxon>
        <taxon>Jiella</taxon>
    </lineage>
</organism>
<name>A0A4Y8RA08_9HYPH</name>
<dbReference type="EMBL" id="SOZD01000010">
    <property type="protein sequence ID" value="TFF18253.1"/>
    <property type="molecule type" value="Genomic_DNA"/>
</dbReference>
<evidence type="ECO:0000313" key="1">
    <source>
        <dbReference type="EMBL" id="TFF18253.1"/>
    </source>
</evidence>
<dbReference type="Proteomes" id="UP000298179">
    <property type="component" value="Unassembled WGS sequence"/>
</dbReference>
<keyword evidence="2" id="KW-1185">Reference proteome</keyword>